<gene>
    <name evidence="1" type="ORF">GCM10017783_23370</name>
</gene>
<proteinExistence type="predicted"/>
<accession>A0ABQ3K9X2</accession>
<protein>
    <recommendedName>
        <fullName evidence="3">RiboL-PSP-HEPN domain-containing protein</fullName>
    </recommendedName>
</protein>
<comment type="caution">
    <text evidence="1">The sequence shown here is derived from an EMBL/GenBank/DDBJ whole genome shotgun (WGS) entry which is preliminary data.</text>
</comment>
<dbReference type="Proteomes" id="UP000632154">
    <property type="component" value="Unassembled WGS sequence"/>
</dbReference>
<reference evidence="2" key="1">
    <citation type="journal article" date="2019" name="Int. J. Syst. Evol. Microbiol.">
        <title>The Global Catalogue of Microorganisms (GCM) 10K type strain sequencing project: providing services to taxonomists for standard genome sequencing and annotation.</title>
        <authorList>
            <consortium name="The Broad Institute Genomics Platform"/>
            <consortium name="The Broad Institute Genome Sequencing Center for Infectious Disease"/>
            <person name="Wu L."/>
            <person name="Ma J."/>
        </authorList>
    </citation>
    <scope>NUCLEOTIDE SEQUENCE [LARGE SCALE GENOMIC DNA]</scope>
    <source>
        <strain evidence="2">CGMCC 1.18439</strain>
    </source>
</reference>
<sequence>MWNRRVEIVALAESTEIIEISSDDIPLDGKTIRPEHFETIWGVFGFSGSYMPSPRHALALNNLADSRNTVAHGDEVPERFGRTKTATDISRLLDLSEEIIIHLIATIEKYIDEEDYKR</sequence>
<dbReference type="EMBL" id="BNAL01000040">
    <property type="protein sequence ID" value="GHG10233.1"/>
    <property type="molecule type" value="Genomic_DNA"/>
</dbReference>
<keyword evidence="2" id="KW-1185">Reference proteome</keyword>
<evidence type="ECO:0008006" key="3">
    <source>
        <dbReference type="Google" id="ProtNLM"/>
    </source>
</evidence>
<organism evidence="1 2">
    <name type="scientific">Deinococcus piscis</name>
    <dbReference type="NCBI Taxonomy" id="394230"/>
    <lineage>
        <taxon>Bacteria</taxon>
        <taxon>Thermotogati</taxon>
        <taxon>Deinococcota</taxon>
        <taxon>Deinococci</taxon>
        <taxon>Deinococcales</taxon>
        <taxon>Deinococcaceae</taxon>
        <taxon>Deinococcus</taxon>
    </lineage>
</organism>
<evidence type="ECO:0000313" key="1">
    <source>
        <dbReference type="EMBL" id="GHG10233.1"/>
    </source>
</evidence>
<evidence type="ECO:0000313" key="2">
    <source>
        <dbReference type="Proteomes" id="UP000632154"/>
    </source>
</evidence>
<name>A0ABQ3K9X2_9DEIO</name>